<keyword evidence="2" id="KW-1185">Reference proteome</keyword>
<dbReference type="AlphaFoldDB" id="A0A504YS27"/>
<dbReference type="EMBL" id="SUNJ01005889">
    <property type="protein sequence ID" value="TPP63249.1"/>
    <property type="molecule type" value="Genomic_DNA"/>
</dbReference>
<dbReference type="STRING" id="46835.A0A504YS27"/>
<name>A0A504YS27_FASGI</name>
<sequence length="152" mass="17573">MRSTLHCFIEYLGEKRNGSTVLPYSYGLEIQDYPTDRLHLSFIVDNSIDDSLLVLSTWIEAVRSKYHGIELEVGNDLLKNTKQWSEEHHRHFVQLRQNSVDAGRVLASIWSNRTRYVDSGAIHTPKSHLCIRHRVSQAPIQSELHRILPVSQ</sequence>
<comment type="caution">
    <text evidence="1">The sequence shown here is derived from an EMBL/GenBank/DDBJ whole genome shotgun (WGS) entry which is preliminary data.</text>
</comment>
<protein>
    <submittedName>
        <fullName evidence="1">Uncharacterized protein</fullName>
    </submittedName>
</protein>
<proteinExistence type="predicted"/>
<gene>
    <name evidence="1" type="ORF">FGIG_02562</name>
</gene>
<reference evidence="1 2" key="1">
    <citation type="submission" date="2019-04" db="EMBL/GenBank/DDBJ databases">
        <title>Annotation for the trematode Fasciola gigantica.</title>
        <authorList>
            <person name="Choi Y.-J."/>
        </authorList>
    </citation>
    <scope>NUCLEOTIDE SEQUENCE [LARGE SCALE GENOMIC DNA]</scope>
    <source>
        <strain evidence="1">Uganda_cow_1</strain>
    </source>
</reference>
<organism evidence="1 2">
    <name type="scientific">Fasciola gigantica</name>
    <name type="common">Giant liver fluke</name>
    <dbReference type="NCBI Taxonomy" id="46835"/>
    <lineage>
        <taxon>Eukaryota</taxon>
        <taxon>Metazoa</taxon>
        <taxon>Spiralia</taxon>
        <taxon>Lophotrochozoa</taxon>
        <taxon>Platyhelminthes</taxon>
        <taxon>Trematoda</taxon>
        <taxon>Digenea</taxon>
        <taxon>Plagiorchiida</taxon>
        <taxon>Echinostomata</taxon>
        <taxon>Echinostomatoidea</taxon>
        <taxon>Fasciolidae</taxon>
        <taxon>Fasciola</taxon>
    </lineage>
</organism>
<evidence type="ECO:0000313" key="2">
    <source>
        <dbReference type="Proteomes" id="UP000316759"/>
    </source>
</evidence>
<dbReference type="Proteomes" id="UP000316759">
    <property type="component" value="Unassembled WGS sequence"/>
</dbReference>
<evidence type="ECO:0000313" key="1">
    <source>
        <dbReference type="EMBL" id="TPP63249.1"/>
    </source>
</evidence>
<accession>A0A504YS27</accession>